<dbReference type="Pfam" id="PF04203">
    <property type="entry name" value="Sortase"/>
    <property type="match status" value="1"/>
</dbReference>
<feature type="compositionally biased region" description="Low complexity" evidence="2">
    <location>
        <begin position="75"/>
        <end position="87"/>
    </location>
</feature>
<feature type="compositionally biased region" description="Low complexity" evidence="2">
    <location>
        <begin position="57"/>
        <end position="67"/>
    </location>
</feature>
<feature type="region of interest" description="Disordered" evidence="2">
    <location>
        <begin position="57"/>
        <end position="104"/>
    </location>
</feature>
<evidence type="ECO:0000313" key="4">
    <source>
        <dbReference type="EMBL" id="MFC5287189.1"/>
    </source>
</evidence>
<gene>
    <name evidence="4" type="ORF">ACFPM7_09030</name>
</gene>
<feature type="chain" id="PRO_5046478209" evidence="3">
    <location>
        <begin position="21"/>
        <end position="233"/>
    </location>
</feature>
<dbReference type="CDD" id="cd05829">
    <property type="entry name" value="Sortase_F"/>
    <property type="match status" value="1"/>
</dbReference>
<proteinExistence type="predicted"/>
<name>A0ABW0EMK1_9PSEU</name>
<keyword evidence="1" id="KW-0378">Hydrolase</keyword>
<evidence type="ECO:0000256" key="3">
    <source>
        <dbReference type="SAM" id="SignalP"/>
    </source>
</evidence>
<dbReference type="Gene3D" id="2.40.260.10">
    <property type="entry name" value="Sortase"/>
    <property type="match status" value="1"/>
</dbReference>
<dbReference type="RefSeq" id="WP_378245877.1">
    <property type="nucleotide sequence ID" value="NZ_JBHSKF010000003.1"/>
</dbReference>
<protein>
    <submittedName>
        <fullName evidence="4">Class F sortase</fullName>
    </submittedName>
</protein>
<reference evidence="5" key="1">
    <citation type="journal article" date="2019" name="Int. J. Syst. Evol. Microbiol.">
        <title>The Global Catalogue of Microorganisms (GCM) 10K type strain sequencing project: providing services to taxonomists for standard genome sequencing and annotation.</title>
        <authorList>
            <consortium name="The Broad Institute Genomics Platform"/>
            <consortium name="The Broad Institute Genome Sequencing Center for Infectious Disease"/>
            <person name="Wu L."/>
            <person name="Ma J."/>
        </authorList>
    </citation>
    <scope>NUCLEOTIDE SEQUENCE [LARGE SCALE GENOMIC DNA]</scope>
    <source>
        <strain evidence="5">CCUG 59778</strain>
    </source>
</reference>
<accession>A0ABW0EMK1</accession>
<feature type="signal peptide" evidence="3">
    <location>
        <begin position="1"/>
        <end position="20"/>
    </location>
</feature>
<dbReference type="Proteomes" id="UP001596157">
    <property type="component" value="Unassembled WGS sequence"/>
</dbReference>
<sequence>MRGRPVVAAGVSALALAAVAALFGGTAAVPGTPVAAPAPPVSAAGAAGAALPAAAPAAAPTTTTAPAAPKPSSPPKAAAPERPAAPKSQAAGTVRLRGGGEARLVRTELGPDATLPVPESLREATWWGADLAADEGATVLAGHVNWRGRTGPFAELWDARVGDHVSVVDPAGKNWSYQVSEVVTLGKDELPARAEALFGQSGEHRLVLVTCGGRWVGGSDGYESNRIVVAVPA</sequence>
<organism evidence="4 5">
    <name type="scientific">Actinokineospora guangxiensis</name>
    <dbReference type="NCBI Taxonomy" id="1490288"/>
    <lineage>
        <taxon>Bacteria</taxon>
        <taxon>Bacillati</taxon>
        <taxon>Actinomycetota</taxon>
        <taxon>Actinomycetes</taxon>
        <taxon>Pseudonocardiales</taxon>
        <taxon>Pseudonocardiaceae</taxon>
        <taxon>Actinokineospora</taxon>
    </lineage>
</organism>
<dbReference type="SUPFAM" id="SSF63817">
    <property type="entry name" value="Sortase"/>
    <property type="match status" value="1"/>
</dbReference>
<keyword evidence="5" id="KW-1185">Reference proteome</keyword>
<dbReference type="InterPro" id="IPR023365">
    <property type="entry name" value="Sortase_dom-sf"/>
</dbReference>
<evidence type="ECO:0000313" key="5">
    <source>
        <dbReference type="Proteomes" id="UP001596157"/>
    </source>
</evidence>
<keyword evidence="3" id="KW-0732">Signal</keyword>
<dbReference type="EMBL" id="JBHSKF010000003">
    <property type="protein sequence ID" value="MFC5287189.1"/>
    <property type="molecule type" value="Genomic_DNA"/>
</dbReference>
<dbReference type="InterPro" id="IPR042001">
    <property type="entry name" value="Sortase_F"/>
</dbReference>
<dbReference type="InterPro" id="IPR005754">
    <property type="entry name" value="Sortase"/>
</dbReference>
<comment type="caution">
    <text evidence="4">The sequence shown here is derived from an EMBL/GenBank/DDBJ whole genome shotgun (WGS) entry which is preliminary data.</text>
</comment>
<evidence type="ECO:0000256" key="1">
    <source>
        <dbReference type="ARBA" id="ARBA00022801"/>
    </source>
</evidence>
<evidence type="ECO:0000256" key="2">
    <source>
        <dbReference type="SAM" id="MobiDB-lite"/>
    </source>
</evidence>